<protein>
    <submittedName>
        <fullName evidence="3">Uncharacterized protein</fullName>
    </submittedName>
</protein>
<feature type="transmembrane region" description="Helical" evidence="2">
    <location>
        <begin position="6"/>
        <end position="33"/>
    </location>
</feature>
<evidence type="ECO:0000256" key="2">
    <source>
        <dbReference type="SAM" id="Phobius"/>
    </source>
</evidence>
<proteinExistence type="predicted"/>
<keyword evidence="2" id="KW-0472">Membrane</keyword>
<evidence type="ECO:0000313" key="3">
    <source>
        <dbReference type="EMBL" id="GIH44789.1"/>
    </source>
</evidence>
<keyword evidence="2" id="KW-0812">Transmembrane</keyword>
<evidence type="ECO:0000256" key="1">
    <source>
        <dbReference type="SAM" id="MobiDB-lite"/>
    </source>
</evidence>
<dbReference type="Proteomes" id="UP000603904">
    <property type="component" value="Unassembled WGS sequence"/>
</dbReference>
<sequence length="174" mass="18389">MMHYGAAIGSGTILVPVLGGVLLWVAIFGCALLRSWSGDRLAATTPQADPFEDAVTWRADDHIRARWTDEDPGEFQAGEHRADGFPTGEGAAPDARADRTPRRRGGAKSMPAATIETLPAGTAVPARPSGPASRAWWLAAFPARQHADSPARAPVRPPVARSPWAVPPSPTPFA</sequence>
<comment type="caution">
    <text evidence="3">The sequence shown here is derived from an EMBL/GenBank/DDBJ whole genome shotgun (WGS) entry which is preliminary data.</text>
</comment>
<feature type="region of interest" description="Disordered" evidence="1">
    <location>
        <begin position="68"/>
        <end position="110"/>
    </location>
</feature>
<feature type="region of interest" description="Disordered" evidence="1">
    <location>
        <begin position="146"/>
        <end position="174"/>
    </location>
</feature>
<organism evidence="3 4">
    <name type="scientific">Microbispora corallina</name>
    <dbReference type="NCBI Taxonomy" id="83302"/>
    <lineage>
        <taxon>Bacteria</taxon>
        <taxon>Bacillati</taxon>
        <taxon>Actinomycetota</taxon>
        <taxon>Actinomycetes</taxon>
        <taxon>Streptosporangiales</taxon>
        <taxon>Streptosporangiaceae</taxon>
        <taxon>Microbispora</taxon>
    </lineage>
</organism>
<evidence type="ECO:0000313" key="4">
    <source>
        <dbReference type="Proteomes" id="UP000603904"/>
    </source>
</evidence>
<reference evidence="3 4" key="1">
    <citation type="submission" date="2021-01" db="EMBL/GenBank/DDBJ databases">
        <title>Whole genome shotgun sequence of Microbispora corallina NBRC 16416.</title>
        <authorList>
            <person name="Komaki H."/>
            <person name="Tamura T."/>
        </authorList>
    </citation>
    <scope>NUCLEOTIDE SEQUENCE [LARGE SCALE GENOMIC DNA]</scope>
    <source>
        <strain evidence="3 4">NBRC 16416</strain>
    </source>
</reference>
<gene>
    <name evidence="3" type="ORF">Mco01_77890</name>
</gene>
<keyword evidence="4" id="KW-1185">Reference proteome</keyword>
<keyword evidence="2" id="KW-1133">Transmembrane helix</keyword>
<name>A0ABQ4GCJ4_9ACTN</name>
<feature type="compositionally biased region" description="Low complexity" evidence="1">
    <location>
        <begin position="150"/>
        <end position="164"/>
    </location>
</feature>
<dbReference type="EMBL" id="BOOC01000076">
    <property type="protein sequence ID" value="GIH44789.1"/>
    <property type="molecule type" value="Genomic_DNA"/>
</dbReference>
<feature type="compositionally biased region" description="Pro residues" evidence="1">
    <location>
        <begin position="165"/>
        <end position="174"/>
    </location>
</feature>
<accession>A0ABQ4GCJ4</accession>